<dbReference type="NCBIfam" id="TIGR00635">
    <property type="entry name" value="ruvB"/>
    <property type="match status" value="1"/>
</dbReference>
<evidence type="ECO:0000313" key="12">
    <source>
        <dbReference type="EMBL" id="KGG21925.1"/>
    </source>
</evidence>
<feature type="binding site" evidence="9">
    <location>
        <position position="336"/>
    </location>
    <ligand>
        <name>DNA</name>
        <dbReference type="ChEBI" id="CHEBI:16991"/>
    </ligand>
</feature>
<dbReference type="GO" id="GO:0006281">
    <property type="term" value="P:DNA repair"/>
    <property type="evidence" value="ECO:0007669"/>
    <property type="project" value="UniProtKB-UniRule"/>
</dbReference>
<dbReference type="GO" id="GO:0005737">
    <property type="term" value="C:cytoplasm"/>
    <property type="evidence" value="ECO:0007669"/>
    <property type="project" value="UniProtKB-SubCell"/>
</dbReference>
<dbReference type="InterPro" id="IPR041445">
    <property type="entry name" value="AAA_lid_4"/>
</dbReference>
<evidence type="ECO:0000256" key="8">
    <source>
        <dbReference type="ARBA" id="ARBA00023204"/>
    </source>
</evidence>
<comment type="similarity">
    <text evidence="9">Belongs to the RuvB family.</text>
</comment>
<evidence type="ECO:0000259" key="11">
    <source>
        <dbReference type="SMART" id="SM00382"/>
    </source>
</evidence>
<feature type="region of interest" description="Head domain (RuvB-H)" evidence="9">
    <location>
        <begin position="276"/>
        <end position="356"/>
    </location>
</feature>
<dbReference type="Pfam" id="PF17864">
    <property type="entry name" value="AAA_lid_4"/>
    <property type="match status" value="1"/>
</dbReference>
<dbReference type="SUPFAM" id="SSF46785">
    <property type="entry name" value="Winged helix' DNA-binding domain"/>
    <property type="match status" value="1"/>
</dbReference>
<feature type="binding site" evidence="9">
    <location>
        <position position="331"/>
    </location>
    <ligand>
        <name>DNA</name>
        <dbReference type="ChEBI" id="CHEBI:16991"/>
    </ligand>
</feature>
<feature type="binding site" evidence="9">
    <location>
        <position position="86"/>
    </location>
    <ligand>
        <name>ATP</name>
        <dbReference type="ChEBI" id="CHEBI:30616"/>
    </ligand>
</feature>
<accession>A0A0A2CAJ5</accession>
<comment type="caution">
    <text evidence="12">The sequence shown here is derived from an EMBL/GenBank/DDBJ whole genome shotgun (WGS) entry which is preliminary data.</text>
</comment>
<dbReference type="EMBL" id="JNAX01000004">
    <property type="protein sequence ID" value="KGG21925.1"/>
    <property type="molecule type" value="Genomic_DNA"/>
</dbReference>
<evidence type="ECO:0000256" key="5">
    <source>
        <dbReference type="ARBA" id="ARBA00022840"/>
    </source>
</evidence>
<dbReference type="PANTHER" id="PTHR42848">
    <property type="match status" value="1"/>
</dbReference>
<keyword evidence="3 9" id="KW-0227">DNA damage</keyword>
<feature type="binding site" evidence="9">
    <location>
        <position position="85"/>
    </location>
    <ligand>
        <name>ATP</name>
        <dbReference type="ChEBI" id="CHEBI:30616"/>
    </ligand>
</feature>
<comment type="caution">
    <text evidence="9">Lacks conserved residue(s) required for the propagation of feature annotation.</text>
</comment>
<keyword evidence="2 9" id="KW-0547">Nucleotide-binding</keyword>
<evidence type="ECO:0000256" key="6">
    <source>
        <dbReference type="ARBA" id="ARBA00023125"/>
    </source>
</evidence>
<keyword evidence="12" id="KW-0347">Helicase</keyword>
<sequence>MAIVSSITNHSSLPNDKGEERLVGPSLLREELKLSQQDSLRPKSFDDFVGQSELKKVLEISVKASLNRGEALDHLMLYGPPGLGKTTMALVIAEELGVKARVTSAPALERPRDIVGLLINMQPRELIFVDEIHRLNRISQELLYPAMEDRRLDLTVGKGTSSRMRSIEIPPFTLVGATTKPAALSSPMRDRFGITQRLDFYNYLDLENIIKRSAKLINLVISEEASQQLAKRCRGTPRIANRLIRRVRDYAEVYSHSKKIDVEVVNDALELHRVDQRGLDATDRRYIGLLVNQYQGGPVGLETLAAGLGEDSTTLETVVEPYLMQIGFLHRTSRGRVITPSAKKHYLLTSPNNIDK</sequence>
<dbReference type="InterPro" id="IPR008824">
    <property type="entry name" value="RuvB-like_N"/>
</dbReference>
<feature type="binding site" evidence="9">
    <location>
        <position position="201"/>
    </location>
    <ligand>
        <name>ATP</name>
        <dbReference type="ChEBI" id="CHEBI:30616"/>
    </ligand>
</feature>
<evidence type="ECO:0000256" key="7">
    <source>
        <dbReference type="ARBA" id="ARBA00023172"/>
    </source>
</evidence>
<evidence type="ECO:0000256" key="10">
    <source>
        <dbReference type="SAM" id="MobiDB-lite"/>
    </source>
</evidence>
<dbReference type="InterPro" id="IPR008823">
    <property type="entry name" value="RuvB_wg_C"/>
</dbReference>
<evidence type="ECO:0000256" key="1">
    <source>
        <dbReference type="ARBA" id="ARBA00022490"/>
    </source>
</evidence>
<dbReference type="EC" id="3.6.4.-" evidence="9"/>
<keyword evidence="4 9" id="KW-0378">Hydrolase</keyword>
<evidence type="ECO:0000256" key="2">
    <source>
        <dbReference type="ARBA" id="ARBA00022741"/>
    </source>
</evidence>
<dbReference type="InterPro" id="IPR036388">
    <property type="entry name" value="WH-like_DNA-bd_sf"/>
</dbReference>
<dbReference type="HAMAP" id="MF_00016">
    <property type="entry name" value="DNA_HJ_migration_RuvB"/>
    <property type="match status" value="1"/>
</dbReference>
<keyword evidence="1 9" id="KW-0963">Cytoplasm</keyword>
<keyword evidence="5 9" id="KW-0067">ATP-binding</keyword>
<evidence type="ECO:0000313" key="13">
    <source>
        <dbReference type="Proteomes" id="UP000030392"/>
    </source>
</evidence>
<feature type="binding site" evidence="9">
    <location>
        <position position="191"/>
    </location>
    <ligand>
        <name>ATP</name>
        <dbReference type="ChEBI" id="CHEBI:30616"/>
    </ligand>
</feature>
<name>A0A0A2CAJ5_PROMR</name>
<dbReference type="GO" id="GO:0016887">
    <property type="term" value="F:ATP hydrolysis activity"/>
    <property type="evidence" value="ECO:0007669"/>
    <property type="project" value="RHEA"/>
</dbReference>
<dbReference type="GO" id="GO:0006310">
    <property type="term" value="P:DNA recombination"/>
    <property type="evidence" value="ECO:0007669"/>
    <property type="project" value="UniProtKB-UniRule"/>
</dbReference>
<dbReference type="InterPro" id="IPR036390">
    <property type="entry name" value="WH_DNA-bd_sf"/>
</dbReference>
<feature type="binding site" evidence="9">
    <location>
        <position position="86"/>
    </location>
    <ligand>
        <name>Mg(2+)</name>
        <dbReference type="ChEBI" id="CHEBI:18420"/>
    </ligand>
</feature>
<feature type="binding site" evidence="9">
    <location>
        <position position="238"/>
    </location>
    <ligand>
        <name>ATP</name>
        <dbReference type="ChEBI" id="CHEBI:30616"/>
    </ligand>
</feature>
<dbReference type="SUPFAM" id="SSF52540">
    <property type="entry name" value="P-loop containing nucleoside triphosphate hydrolases"/>
    <property type="match status" value="1"/>
</dbReference>
<feature type="binding site" evidence="9">
    <location>
        <position position="41"/>
    </location>
    <ligand>
        <name>ATP</name>
        <dbReference type="ChEBI" id="CHEBI:30616"/>
    </ligand>
</feature>
<feature type="binding site" evidence="9">
    <location>
        <position position="82"/>
    </location>
    <ligand>
        <name>ATP</name>
        <dbReference type="ChEBI" id="CHEBI:30616"/>
    </ligand>
</feature>
<dbReference type="GO" id="GO:0005524">
    <property type="term" value="F:ATP binding"/>
    <property type="evidence" value="ECO:0007669"/>
    <property type="project" value="UniProtKB-UniRule"/>
</dbReference>
<dbReference type="GO" id="GO:0009378">
    <property type="term" value="F:four-way junction helicase activity"/>
    <property type="evidence" value="ECO:0007669"/>
    <property type="project" value="InterPro"/>
</dbReference>
<dbReference type="InterPro" id="IPR027417">
    <property type="entry name" value="P-loop_NTPase"/>
</dbReference>
<dbReference type="Pfam" id="PF05496">
    <property type="entry name" value="RuvB_N"/>
    <property type="match status" value="1"/>
</dbReference>
<comment type="subunit">
    <text evidence="9">Homohexamer. Forms an RuvA(8)-RuvB(12)-Holliday junction (HJ) complex. HJ DNA is sandwiched between 2 RuvA tetramers; dsDNA enters through RuvA and exits via RuvB. An RuvB hexamer assembles on each DNA strand where it exits the tetramer. Each RuvB hexamer is contacted by two RuvA subunits (via domain III) on 2 adjacent RuvB subunits; this complex drives branch migration. In the full resolvosome a probable DNA-RuvA(4)-RuvB(12)-RuvC(2) complex forms which resolves the HJ.</text>
</comment>
<dbReference type="InterPro" id="IPR003593">
    <property type="entry name" value="AAA+_ATPase"/>
</dbReference>
<dbReference type="GO" id="GO:0000400">
    <property type="term" value="F:four-way junction DNA binding"/>
    <property type="evidence" value="ECO:0007669"/>
    <property type="project" value="UniProtKB-UniRule"/>
</dbReference>
<dbReference type="Gene3D" id="1.10.8.60">
    <property type="match status" value="1"/>
</dbReference>
<dbReference type="Gene3D" id="3.40.50.300">
    <property type="entry name" value="P-loop containing nucleotide triphosphate hydrolases"/>
    <property type="match status" value="1"/>
</dbReference>
<keyword evidence="8 9" id="KW-0234">DNA repair</keyword>
<evidence type="ECO:0000256" key="3">
    <source>
        <dbReference type="ARBA" id="ARBA00022763"/>
    </source>
</evidence>
<dbReference type="Proteomes" id="UP000030392">
    <property type="component" value="Unassembled WGS sequence"/>
</dbReference>
<feature type="compositionally biased region" description="Polar residues" evidence="10">
    <location>
        <begin position="1"/>
        <end position="14"/>
    </location>
</feature>
<dbReference type="InterPro" id="IPR004605">
    <property type="entry name" value="DNA_helicase_Holl-junc_RuvB"/>
</dbReference>
<evidence type="ECO:0000256" key="9">
    <source>
        <dbReference type="HAMAP-Rule" id="MF_00016"/>
    </source>
</evidence>
<evidence type="ECO:0000256" key="4">
    <source>
        <dbReference type="ARBA" id="ARBA00022801"/>
    </source>
</evidence>
<reference evidence="13" key="1">
    <citation type="journal article" date="2014" name="Sci. Data">
        <title>Genomes of diverse isolates of the marine cyanobacterium Prochlorococcus.</title>
        <authorList>
            <person name="Biller S."/>
            <person name="Berube P."/>
            <person name="Thompson J."/>
            <person name="Kelly L."/>
            <person name="Roggensack S."/>
            <person name="Awad L."/>
            <person name="Roache-Johnson K."/>
            <person name="Ding H."/>
            <person name="Giovannoni S.J."/>
            <person name="Moore L.R."/>
            <person name="Chisholm S.W."/>
        </authorList>
    </citation>
    <scope>NUCLEOTIDE SEQUENCE [LARGE SCALE GENOMIC DNA]</scope>
    <source>
        <strain evidence="13">PAC1</strain>
    </source>
</reference>
<dbReference type="RefSeq" id="WP_036904446.1">
    <property type="nucleotide sequence ID" value="NZ_CP138967.1"/>
</dbReference>
<comment type="catalytic activity">
    <reaction evidence="9">
        <text>ATP + H2O = ADP + phosphate + H(+)</text>
        <dbReference type="Rhea" id="RHEA:13065"/>
        <dbReference type="ChEBI" id="CHEBI:15377"/>
        <dbReference type="ChEBI" id="CHEBI:15378"/>
        <dbReference type="ChEBI" id="CHEBI:30616"/>
        <dbReference type="ChEBI" id="CHEBI:43474"/>
        <dbReference type="ChEBI" id="CHEBI:456216"/>
    </reaction>
</comment>
<dbReference type="PANTHER" id="PTHR42848:SF1">
    <property type="entry name" value="HOLLIDAY JUNCTION BRANCH MIGRATION COMPLEX SUBUNIT RUVB"/>
    <property type="match status" value="1"/>
</dbReference>
<feature type="binding site" evidence="9">
    <location>
        <position position="40"/>
    </location>
    <ligand>
        <name>ATP</name>
        <dbReference type="ChEBI" id="CHEBI:30616"/>
    </ligand>
</feature>
<dbReference type="GO" id="GO:0048476">
    <property type="term" value="C:Holliday junction resolvase complex"/>
    <property type="evidence" value="ECO:0007669"/>
    <property type="project" value="UniProtKB-UniRule"/>
</dbReference>
<organism evidence="12 13">
    <name type="scientific">Prochlorococcus marinus str. PAC1</name>
    <dbReference type="NCBI Taxonomy" id="59924"/>
    <lineage>
        <taxon>Bacteria</taxon>
        <taxon>Bacillati</taxon>
        <taxon>Cyanobacteriota</taxon>
        <taxon>Cyanophyceae</taxon>
        <taxon>Synechococcales</taxon>
        <taxon>Prochlorococcaceae</taxon>
        <taxon>Prochlorococcus</taxon>
    </lineage>
</organism>
<feature type="region of interest" description="Disordered" evidence="10">
    <location>
        <begin position="1"/>
        <end position="20"/>
    </location>
</feature>
<gene>
    <name evidence="9" type="primary">ruvB</name>
    <name evidence="12" type="ORF">EV03_0244</name>
</gene>
<protein>
    <recommendedName>
        <fullName evidence="9">Holliday junction branch migration complex subunit RuvB</fullName>
        <ecNumber evidence="9">3.6.4.-</ecNumber>
    </recommendedName>
</protein>
<feature type="binding site" evidence="9">
    <location>
        <position position="87"/>
    </location>
    <ligand>
        <name>ATP</name>
        <dbReference type="ChEBI" id="CHEBI:30616"/>
    </ligand>
</feature>
<proteinExistence type="inferred from homology"/>
<dbReference type="Gene3D" id="1.10.10.10">
    <property type="entry name" value="Winged helix-like DNA-binding domain superfamily/Winged helix DNA-binding domain"/>
    <property type="match status" value="1"/>
</dbReference>
<dbReference type="AlphaFoldDB" id="A0A0A2CAJ5"/>
<comment type="function">
    <text evidence="9">The RuvA-RuvB-RuvC complex processes Holliday junction (HJ) DNA during genetic recombination and DNA repair, while the RuvA-RuvB complex plays an important role in the rescue of blocked DNA replication forks via replication fork reversal (RFR). RuvA specifically binds to HJ cruciform DNA, conferring on it an open structure. The RuvB hexamer acts as an ATP-dependent pump, pulling dsDNA into and through the RuvAB complex. RuvB forms 2 homohexamers on either side of HJ DNA bound by 1 or 2 RuvA tetramers; 4 subunits per hexamer contact DNA at a time. Coordinated motions by a converter formed by DNA-disengaged RuvB subunits stimulates ATP hydrolysis and nucleotide exchange. Immobilization of the converter enables RuvB to convert the ATP-contained energy into a lever motion, pulling 2 nucleotides of DNA out of the RuvA tetramer per ATP hydrolyzed, thus driving DNA branch migration. The RuvB motors rotate together with the DNA substrate, which together with the progressing nucleotide cycle form the mechanistic basis for DNA recombination by continuous HJ branch migration. Branch migration allows RuvC to scan DNA until it finds its consensus sequence, where it cleaves and resolves cruciform DNA.</text>
</comment>
<dbReference type="Pfam" id="PF05491">
    <property type="entry name" value="WHD_RuvB"/>
    <property type="match status" value="1"/>
</dbReference>
<comment type="domain">
    <text evidence="9">Has 3 domains, the large (RuvB-L) and small ATPase (RuvB-S) domains and the C-terminal head (RuvB-H) domain. The head domain binds DNA, while the ATPase domains jointly bind ATP, ADP or are empty depending on the state of the subunit in the translocation cycle. During a single DNA translocation step the structure of each domain remains the same, but their relative positions change.</text>
</comment>
<comment type="subcellular location">
    <subcellularLocation>
        <location evidence="9">Cytoplasm</location>
    </subcellularLocation>
</comment>
<keyword evidence="6 9" id="KW-0238">DNA-binding</keyword>
<keyword evidence="7 9" id="KW-0233">DNA recombination</keyword>
<feature type="domain" description="AAA+ ATPase" evidence="11">
    <location>
        <begin position="71"/>
        <end position="204"/>
    </location>
</feature>
<dbReference type="NCBIfam" id="NF000868">
    <property type="entry name" value="PRK00080.1"/>
    <property type="match status" value="1"/>
</dbReference>
<dbReference type="SMART" id="SM00382">
    <property type="entry name" value="AAA"/>
    <property type="match status" value="1"/>
</dbReference>
<dbReference type="CDD" id="cd00009">
    <property type="entry name" value="AAA"/>
    <property type="match status" value="1"/>
</dbReference>